<dbReference type="Gene3D" id="3.40.50.300">
    <property type="entry name" value="P-loop containing nucleotide triphosphate hydrolases"/>
    <property type="match status" value="1"/>
</dbReference>
<keyword evidence="1" id="KW-0813">Transport</keyword>
<proteinExistence type="predicted"/>
<organism evidence="4 5">
    <name type="scientific">Brevibacillus brevis</name>
    <name type="common">Bacillus brevis</name>
    <dbReference type="NCBI Taxonomy" id="1393"/>
    <lineage>
        <taxon>Bacteria</taxon>
        <taxon>Bacillati</taxon>
        <taxon>Bacillota</taxon>
        <taxon>Bacilli</taxon>
        <taxon>Bacillales</taxon>
        <taxon>Paenibacillaceae</taxon>
        <taxon>Brevibacillus</taxon>
    </lineage>
</organism>
<reference evidence="4 5" key="1">
    <citation type="submission" date="2023-09" db="EMBL/GenBank/DDBJ databases">
        <title>Complete Genome and Methylome dissection of Bacillus brevis NEB573 original source of BbsI restriction endonuclease.</title>
        <authorList>
            <person name="Fomenkov A."/>
            <person name="Roberts R.D."/>
        </authorList>
    </citation>
    <scope>NUCLEOTIDE SEQUENCE [LARGE SCALE GENOMIC DNA]</scope>
    <source>
        <strain evidence="4 5">NEB573</strain>
    </source>
</reference>
<evidence type="ECO:0000256" key="3">
    <source>
        <dbReference type="ARBA" id="ARBA00022840"/>
    </source>
</evidence>
<dbReference type="Proteomes" id="UP001256827">
    <property type="component" value="Chromosome"/>
</dbReference>
<evidence type="ECO:0000313" key="4">
    <source>
        <dbReference type="EMBL" id="WNC12294.1"/>
    </source>
</evidence>
<evidence type="ECO:0000256" key="1">
    <source>
        <dbReference type="ARBA" id="ARBA00022448"/>
    </source>
</evidence>
<keyword evidence="5" id="KW-1185">Reference proteome</keyword>
<keyword evidence="2" id="KW-0547">Nucleotide-binding</keyword>
<accession>A0ABY9SWV5</accession>
<evidence type="ECO:0008006" key="6">
    <source>
        <dbReference type="Google" id="ProtNLM"/>
    </source>
</evidence>
<dbReference type="RefSeq" id="WP_310763571.1">
    <property type="nucleotide sequence ID" value="NZ_CP134050.1"/>
</dbReference>
<dbReference type="InterPro" id="IPR027417">
    <property type="entry name" value="P-loop_NTPase"/>
</dbReference>
<keyword evidence="3" id="KW-0067">ATP-binding</keyword>
<protein>
    <recommendedName>
        <fullName evidence="6">Branched-chain amino acid ATP-binding cassette transporter C-terminal domain-containing protein</fullName>
    </recommendedName>
</protein>
<gene>
    <name evidence="4" type="ORF">RGB73_16270</name>
</gene>
<dbReference type="SUPFAM" id="SSF52540">
    <property type="entry name" value="P-loop containing nucleoside triphosphate hydrolases"/>
    <property type="match status" value="1"/>
</dbReference>
<name>A0ABY9SWV5_BREBE</name>
<evidence type="ECO:0000313" key="5">
    <source>
        <dbReference type="Proteomes" id="UP001256827"/>
    </source>
</evidence>
<dbReference type="PANTHER" id="PTHR45772">
    <property type="entry name" value="CONSERVED COMPONENT OF ABC TRANSPORTER FOR NATURAL AMINO ACIDS-RELATED"/>
    <property type="match status" value="1"/>
</dbReference>
<dbReference type="EMBL" id="CP134050">
    <property type="protein sequence ID" value="WNC12294.1"/>
    <property type="molecule type" value="Genomic_DNA"/>
</dbReference>
<sequence>MSGMDEITLLKTKNLLKTLAMEEKKAICIIEHNIDFIAETCDVVMFLDGGQVIAEGSPEEIMKNEELTNLYFGT</sequence>
<evidence type="ECO:0000256" key="2">
    <source>
        <dbReference type="ARBA" id="ARBA00022741"/>
    </source>
</evidence>
<dbReference type="InterPro" id="IPR051120">
    <property type="entry name" value="ABC_AA/LPS_Transport"/>
</dbReference>